<sequence length="401" mass="45705">MPIFNPGNIPLVHCNWFGRKSLFIYQPSECHKKWKSYKSFYPRCYRNICFYTRQRHIVCGPKLLCMLDQNTNIPTSKYNMMLFWGSLALFGIYGFIALSRRKKLQRLQSGQSDWTKVKLQTFVQAQRVCNPSNVDNFRKLVVQRGMACIVLAAGEGSRFKASVPKVIYPFNGKPLALYALEAARKVIDGAIPTIFVVGYEKELVLRTLGKQLAHVTQETRMGTGHAVYLVKSALPRDFSGDVIITYADNPGVDSSLLDRLIECHKRHKQQIGKKYAALILTGRMSYAGVGANAYGRIIRDSEDNVVDIVEKKQIDRMEDGSLKHFGCKALSKQQLYQIEEFNSGIVIARSKPYFDALGNIYASQTRQDPPKYEYYATDFVSQLRSKGNLEIGRCQYRRRIG</sequence>
<dbReference type="EC" id="2.7.7.23" evidence="1"/>
<evidence type="ECO:0000256" key="4">
    <source>
        <dbReference type="ARBA" id="ARBA00048493"/>
    </source>
</evidence>
<dbReference type="SUPFAM" id="SSF53448">
    <property type="entry name" value="Nucleotide-diphospho-sugar transferases"/>
    <property type="match status" value="1"/>
</dbReference>
<evidence type="ECO:0000256" key="5">
    <source>
        <dbReference type="SAM" id="Phobius"/>
    </source>
</evidence>
<dbReference type="InterPro" id="IPR050065">
    <property type="entry name" value="GlmU-like"/>
</dbReference>
<evidence type="ECO:0000256" key="1">
    <source>
        <dbReference type="ARBA" id="ARBA00012457"/>
    </source>
</evidence>
<dbReference type="GO" id="GO:0003977">
    <property type="term" value="F:UDP-N-acetylglucosamine diphosphorylase activity"/>
    <property type="evidence" value="ECO:0007669"/>
    <property type="project" value="UniProtKB-EC"/>
</dbReference>
<organism evidence="7 8">
    <name type="scientific">Galdieria sulphuraria</name>
    <name type="common">Red alga</name>
    <dbReference type="NCBI Taxonomy" id="130081"/>
    <lineage>
        <taxon>Eukaryota</taxon>
        <taxon>Rhodophyta</taxon>
        <taxon>Bangiophyceae</taxon>
        <taxon>Galdieriales</taxon>
        <taxon>Galdieriaceae</taxon>
        <taxon>Galdieria</taxon>
    </lineage>
</organism>
<keyword evidence="3 7" id="KW-0548">Nucleotidyltransferase</keyword>
<keyword evidence="5" id="KW-1133">Transmembrane helix</keyword>
<accession>M2VZJ0</accession>
<dbReference type="AlphaFoldDB" id="M2VZJ0"/>
<proteinExistence type="predicted"/>
<feature type="transmembrane region" description="Helical" evidence="5">
    <location>
        <begin position="81"/>
        <end position="98"/>
    </location>
</feature>
<dbReference type="EMBL" id="KB454516">
    <property type="protein sequence ID" value="EME28756.1"/>
    <property type="molecule type" value="Genomic_DNA"/>
</dbReference>
<dbReference type="RefSeq" id="XP_005705276.1">
    <property type="nucleotide sequence ID" value="XM_005705219.1"/>
</dbReference>
<reference evidence="8" key="1">
    <citation type="journal article" date="2013" name="Science">
        <title>Gene transfer from bacteria and archaea facilitated evolution of an extremophilic eukaryote.</title>
        <authorList>
            <person name="Schonknecht G."/>
            <person name="Chen W.H."/>
            <person name="Ternes C.M."/>
            <person name="Barbier G.G."/>
            <person name="Shrestha R.P."/>
            <person name="Stanke M."/>
            <person name="Brautigam A."/>
            <person name="Baker B.J."/>
            <person name="Banfield J.F."/>
            <person name="Garavito R.M."/>
            <person name="Carr K."/>
            <person name="Wilkerson C."/>
            <person name="Rensing S.A."/>
            <person name="Gagneul D."/>
            <person name="Dickenson N.E."/>
            <person name="Oesterhelt C."/>
            <person name="Lercher M.J."/>
            <person name="Weber A.P."/>
        </authorList>
    </citation>
    <scope>NUCLEOTIDE SEQUENCE [LARGE SCALE GENOMIC DNA]</scope>
    <source>
        <strain evidence="8">074W</strain>
    </source>
</reference>
<comment type="catalytic activity">
    <reaction evidence="4">
        <text>N-acetyl-alpha-D-glucosamine 1-phosphate + UTP + H(+) = UDP-N-acetyl-alpha-D-glucosamine + diphosphate</text>
        <dbReference type="Rhea" id="RHEA:13509"/>
        <dbReference type="ChEBI" id="CHEBI:15378"/>
        <dbReference type="ChEBI" id="CHEBI:33019"/>
        <dbReference type="ChEBI" id="CHEBI:46398"/>
        <dbReference type="ChEBI" id="CHEBI:57705"/>
        <dbReference type="ChEBI" id="CHEBI:57776"/>
        <dbReference type="EC" id="2.7.7.23"/>
    </reaction>
</comment>
<evidence type="ECO:0000259" key="6">
    <source>
        <dbReference type="Pfam" id="PF12804"/>
    </source>
</evidence>
<dbReference type="Gene3D" id="3.90.550.10">
    <property type="entry name" value="Spore Coat Polysaccharide Biosynthesis Protein SpsA, Chain A"/>
    <property type="match status" value="1"/>
</dbReference>
<dbReference type="STRING" id="130081.M2VZJ0"/>
<keyword evidence="2 7" id="KW-0808">Transferase</keyword>
<dbReference type="InterPro" id="IPR029044">
    <property type="entry name" value="Nucleotide-diphossugar_trans"/>
</dbReference>
<dbReference type="Pfam" id="PF12804">
    <property type="entry name" value="NTP_transf_3"/>
    <property type="match status" value="1"/>
</dbReference>
<evidence type="ECO:0000256" key="3">
    <source>
        <dbReference type="ARBA" id="ARBA00022695"/>
    </source>
</evidence>
<keyword evidence="5" id="KW-0472">Membrane</keyword>
<keyword evidence="8" id="KW-1185">Reference proteome</keyword>
<name>M2VZJ0_GALSU</name>
<keyword evidence="5" id="KW-0812">Transmembrane</keyword>
<dbReference type="OrthoDB" id="2866at2759"/>
<dbReference type="Proteomes" id="UP000030680">
    <property type="component" value="Unassembled WGS sequence"/>
</dbReference>
<dbReference type="PANTHER" id="PTHR43584:SF3">
    <property type="entry name" value="BIFUNCTIONAL PROTEIN GLMU"/>
    <property type="match status" value="1"/>
</dbReference>
<evidence type="ECO:0000256" key="2">
    <source>
        <dbReference type="ARBA" id="ARBA00022679"/>
    </source>
</evidence>
<dbReference type="KEGG" id="gsl:Gasu_38050"/>
<dbReference type="Gramene" id="EME28756">
    <property type="protein sequence ID" value="EME28756"/>
    <property type="gene ID" value="Gasu_38050"/>
</dbReference>
<dbReference type="GeneID" id="17087607"/>
<feature type="domain" description="MobA-like NTP transferase" evidence="6">
    <location>
        <begin position="148"/>
        <end position="271"/>
    </location>
</feature>
<dbReference type="InterPro" id="IPR025877">
    <property type="entry name" value="MobA-like_NTP_Trfase"/>
</dbReference>
<evidence type="ECO:0000313" key="7">
    <source>
        <dbReference type="EMBL" id="EME28756.1"/>
    </source>
</evidence>
<dbReference type="PANTHER" id="PTHR43584">
    <property type="entry name" value="NUCLEOTIDYL TRANSFERASE"/>
    <property type="match status" value="1"/>
</dbReference>
<evidence type="ECO:0000313" key="8">
    <source>
        <dbReference type="Proteomes" id="UP000030680"/>
    </source>
</evidence>
<protein>
    <recommendedName>
        <fullName evidence="1">UDP-N-acetylglucosamine diphosphorylase</fullName>
        <ecNumber evidence="1">2.7.7.23</ecNumber>
    </recommendedName>
</protein>
<dbReference type="eggNOG" id="ENOG502SUU1">
    <property type="taxonomic scope" value="Eukaryota"/>
</dbReference>
<gene>
    <name evidence="7" type="ORF">Gasu_38050</name>
</gene>